<name>E3RJB1_PYRTT</name>
<evidence type="ECO:0000313" key="1">
    <source>
        <dbReference type="EMBL" id="EFQ94188.1"/>
    </source>
</evidence>
<dbReference type="KEGG" id="pte:PTT_08215"/>
<reference evidence="1 2" key="1">
    <citation type="journal article" date="2010" name="Genome Biol.">
        <title>A first genome assembly of the barley fungal pathogen Pyrenophora teres f. teres.</title>
        <authorList>
            <person name="Ellwood S.R."/>
            <person name="Liu Z."/>
            <person name="Syme R.A."/>
            <person name="Lai Z."/>
            <person name="Hane J.K."/>
            <person name="Keiper F."/>
            <person name="Moffat C.S."/>
            <person name="Oliver R.P."/>
            <person name="Friesen T.L."/>
        </authorList>
    </citation>
    <scope>NUCLEOTIDE SEQUENCE [LARGE SCALE GENOMIC DNA]</scope>
    <source>
        <strain evidence="1 2">0-1</strain>
    </source>
</reference>
<keyword evidence="2" id="KW-1185">Reference proteome</keyword>
<protein>
    <submittedName>
        <fullName evidence="1">Uncharacterized protein</fullName>
    </submittedName>
</protein>
<dbReference type="HOGENOM" id="CLU_2942883_0_0_1"/>
<proteinExistence type="predicted"/>
<sequence length="60" mass="6583">MSDSIGSDTISELELTRTGERVGRDAVPFREDAIHESMSRTTTIDQGWGGEAELDWGTVL</sequence>
<dbReference type="EMBL" id="GL533463">
    <property type="protein sequence ID" value="EFQ94188.1"/>
    <property type="molecule type" value="Genomic_DNA"/>
</dbReference>
<evidence type="ECO:0000313" key="2">
    <source>
        <dbReference type="Proteomes" id="UP000001067"/>
    </source>
</evidence>
<dbReference type="AlphaFoldDB" id="E3RJB1"/>
<gene>
    <name evidence="1" type="ORF">PTT_08215</name>
</gene>
<dbReference type="Proteomes" id="UP000001067">
    <property type="component" value="Unassembled WGS sequence"/>
</dbReference>
<organism evidence="2">
    <name type="scientific">Pyrenophora teres f. teres (strain 0-1)</name>
    <name type="common">Barley net blotch fungus</name>
    <name type="synonym">Drechslera teres f. teres</name>
    <dbReference type="NCBI Taxonomy" id="861557"/>
    <lineage>
        <taxon>Eukaryota</taxon>
        <taxon>Fungi</taxon>
        <taxon>Dikarya</taxon>
        <taxon>Ascomycota</taxon>
        <taxon>Pezizomycotina</taxon>
        <taxon>Dothideomycetes</taxon>
        <taxon>Pleosporomycetidae</taxon>
        <taxon>Pleosporales</taxon>
        <taxon>Pleosporineae</taxon>
        <taxon>Pleosporaceae</taxon>
        <taxon>Pyrenophora</taxon>
    </lineage>
</organism>
<accession>E3RJB1</accession>